<dbReference type="Proteomes" id="UP001163321">
    <property type="component" value="Chromosome 2"/>
</dbReference>
<proteinExistence type="predicted"/>
<evidence type="ECO:0000313" key="2">
    <source>
        <dbReference type="Proteomes" id="UP001163321"/>
    </source>
</evidence>
<reference evidence="1 2" key="1">
    <citation type="journal article" date="2022" name="bioRxiv">
        <title>The genome of the oomycete Peronosclerospora sorghi, a cosmopolitan pathogen of maize and sorghum, is inflated with dispersed pseudogenes.</title>
        <authorList>
            <person name="Fletcher K."/>
            <person name="Martin F."/>
            <person name="Isakeit T."/>
            <person name="Cavanaugh K."/>
            <person name="Magill C."/>
            <person name="Michelmore R."/>
        </authorList>
    </citation>
    <scope>NUCLEOTIDE SEQUENCE [LARGE SCALE GENOMIC DNA]</scope>
    <source>
        <strain evidence="1">P6</strain>
    </source>
</reference>
<dbReference type="EMBL" id="CM047581">
    <property type="protein sequence ID" value="KAI9916406.1"/>
    <property type="molecule type" value="Genomic_DNA"/>
</dbReference>
<name>A0ACC0WDN7_9STRA</name>
<sequence length="498" mass="57514">MQLWSLFSILFVARPGVGASVPSSKARAHDVSSFICCSPATPSHVDRHLRARNANDSDTEARGAPSAEQLGEILSHEFRHLHLHEEKTELFQHSIFESWVNYAQELGVSVIPILTEHMGEGPLDKMLDQAMRDPQFESLARKLKEEQVQYWLDNKKQPENVFDVYEIGKDRSNLFGNPKFVEWTTYVDKWNAKYQRALPKRIIPMLRNKGFRVRDLLKLITEAKTAERDEIKRLAEAFEKLFVDFLVGDQVEKLREALAWLRLDHFKLPDSSSTAMCVKLLDASMKKFPEEKDKPLKMVITRFGLKNVALMLHTAESNPETRTIAQALEIEQKIVWLRRRYTPDKVYEALALQEDGSPKHLLATWVSYVSYYYKNRSKSTQSSPARISQEIWEKLRDHGIESPVTLLKIMGLDETSELTLVSPQFLEWKQYLDDFNHHNPDQSISLIDVLLKAYNEVVVANMLQVARTDGKIEDVLAQLKEDLEVKLRERRKLGRAES</sequence>
<evidence type="ECO:0000313" key="1">
    <source>
        <dbReference type="EMBL" id="KAI9916406.1"/>
    </source>
</evidence>
<keyword evidence="2" id="KW-1185">Reference proteome</keyword>
<accession>A0ACC0WDN7</accession>
<comment type="caution">
    <text evidence="1">The sequence shown here is derived from an EMBL/GenBank/DDBJ whole genome shotgun (WGS) entry which is preliminary data.</text>
</comment>
<organism evidence="1 2">
    <name type="scientific">Peronosclerospora sorghi</name>
    <dbReference type="NCBI Taxonomy" id="230839"/>
    <lineage>
        <taxon>Eukaryota</taxon>
        <taxon>Sar</taxon>
        <taxon>Stramenopiles</taxon>
        <taxon>Oomycota</taxon>
        <taxon>Peronosporomycetes</taxon>
        <taxon>Peronosporales</taxon>
        <taxon>Peronosporaceae</taxon>
        <taxon>Peronosclerospora</taxon>
    </lineage>
</organism>
<gene>
    <name evidence="1" type="ORF">PsorP6_017106</name>
</gene>
<protein>
    <submittedName>
        <fullName evidence="1">Uncharacterized protein</fullName>
    </submittedName>
</protein>